<organism evidence="3 4">
    <name type="scientific">Legionella oakridgensis ATCC 33761 = DSM 21215</name>
    <dbReference type="NCBI Taxonomy" id="1268635"/>
    <lineage>
        <taxon>Bacteria</taxon>
        <taxon>Pseudomonadati</taxon>
        <taxon>Pseudomonadota</taxon>
        <taxon>Gammaproteobacteria</taxon>
        <taxon>Legionellales</taxon>
        <taxon>Legionellaceae</taxon>
        <taxon>Legionella</taxon>
    </lineage>
</organism>
<dbReference type="SUPFAM" id="SSF82866">
    <property type="entry name" value="Multidrug efflux transporter AcrB transmembrane domain"/>
    <property type="match status" value="2"/>
</dbReference>
<dbReference type="PATRIC" id="fig|1268635.3.peg.2563"/>
<protein>
    <submittedName>
        <fullName evidence="3">Cation/multidrug efflux pump</fullName>
    </submittedName>
</protein>
<feature type="transmembrane region" description="Helical" evidence="2">
    <location>
        <begin position="436"/>
        <end position="460"/>
    </location>
</feature>
<dbReference type="Gene3D" id="3.30.70.1430">
    <property type="entry name" value="Multidrug efflux transporter AcrB pore domain"/>
    <property type="match status" value="2"/>
</dbReference>
<keyword evidence="4" id="KW-1185">Reference proteome</keyword>
<feature type="transmembrane region" description="Helical" evidence="2">
    <location>
        <begin position="12"/>
        <end position="32"/>
    </location>
</feature>
<dbReference type="SUPFAM" id="SSF56954">
    <property type="entry name" value="Outer membrane efflux proteins (OEP)"/>
    <property type="match status" value="1"/>
</dbReference>
<name>W0BHC1_9GAMM</name>
<dbReference type="GO" id="GO:0015562">
    <property type="term" value="F:efflux transmembrane transporter activity"/>
    <property type="evidence" value="ECO:0007669"/>
    <property type="project" value="InterPro"/>
</dbReference>
<dbReference type="Pfam" id="PF02321">
    <property type="entry name" value="OEP"/>
    <property type="match status" value="1"/>
</dbReference>
<dbReference type="GO" id="GO:0042910">
    <property type="term" value="F:xenobiotic transmembrane transporter activity"/>
    <property type="evidence" value="ECO:0007669"/>
    <property type="project" value="TreeGrafter"/>
</dbReference>
<dbReference type="GO" id="GO:0005886">
    <property type="term" value="C:plasma membrane"/>
    <property type="evidence" value="ECO:0007669"/>
    <property type="project" value="TreeGrafter"/>
</dbReference>
<dbReference type="Gene3D" id="3.30.70.1320">
    <property type="entry name" value="Multidrug efflux transporter AcrB pore domain like"/>
    <property type="match status" value="1"/>
</dbReference>
<dbReference type="Gene3D" id="3.30.2090.10">
    <property type="entry name" value="Multidrug efflux transporter AcrB TolC docking domain, DN and DC subdomains"/>
    <property type="match status" value="2"/>
</dbReference>
<dbReference type="InterPro" id="IPR001036">
    <property type="entry name" value="Acrflvin-R"/>
</dbReference>
<keyword evidence="2" id="KW-0472">Membrane</keyword>
<evidence type="ECO:0000256" key="1">
    <source>
        <dbReference type="ARBA" id="ARBA00007613"/>
    </source>
</evidence>
<comment type="similarity">
    <text evidence="1">Belongs to the outer membrane factor (OMF) (TC 1.B.17) family.</text>
</comment>
<dbReference type="STRING" id="1268635.Loa_02500"/>
<feature type="transmembrane region" description="Helical" evidence="2">
    <location>
        <begin position="527"/>
        <end position="547"/>
    </location>
</feature>
<dbReference type="Gene3D" id="1.20.1640.10">
    <property type="entry name" value="Multidrug efflux transporter AcrB transmembrane domain"/>
    <property type="match status" value="2"/>
</dbReference>
<dbReference type="AlphaFoldDB" id="W0BHC1"/>
<dbReference type="HOGENOM" id="CLU_002755_1_2_6"/>
<feature type="transmembrane region" description="Helical" evidence="2">
    <location>
        <begin position="848"/>
        <end position="867"/>
    </location>
</feature>
<dbReference type="RefSeq" id="WP_025386413.1">
    <property type="nucleotide sequence ID" value="NZ_CP004006.1"/>
</dbReference>
<dbReference type="InterPro" id="IPR027463">
    <property type="entry name" value="AcrB_DN_DC_subdom"/>
</dbReference>
<feature type="transmembrane region" description="Helical" evidence="2">
    <location>
        <begin position="330"/>
        <end position="352"/>
    </location>
</feature>
<dbReference type="Gene3D" id="1.20.1600.10">
    <property type="entry name" value="Outer membrane efflux proteins (OEP)"/>
    <property type="match status" value="1"/>
</dbReference>
<dbReference type="Gene3D" id="3.30.70.1440">
    <property type="entry name" value="Multidrug efflux transporter AcrB pore domain"/>
    <property type="match status" value="1"/>
</dbReference>
<feature type="transmembrane region" description="Helical" evidence="2">
    <location>
        <begin position="385"/>
        <end position="406"/>
    </location>
</feature>
<dbReference type="SUPFAM" id="SSF82714">
    <property type="entry name" value="Multidrug efflux transporter AcrB TolC docking domain, DN and DC subdomains"/>
    <property type="match status" value="2"/>
</dbReference>
<feature type="transmembrane region" description="Helical" evidence="2">
    <location>
        <begin position="949"/>
        <end position="969"/>
    </location>
</feature>
<dbReference type="Proteomes" id="UP000018838">
    <property type="component" value="Chromosome"/>
</dbReference>
<dbReference type="KEGG" id="lok:Loa_02500"/>
<dbReference type="PRINTS" id="PR00702">
    <property type="entry name" value="ACRIFLAVINRP"/>
</dbReference>
<keyword evidence="2" id="KW-0812">Transmembrane</keyword>
<feature type="transmembrane region" description="Helical" evidence="2">
    <location>
        <begin position="466"/>
        <end position="487"/>
    </location>
</feature>
<feature type="transmembrane region" description="Helical" evidence="2">
    <location>
        <begin position="874"/>
        <end position="894"/>
    </location>
</feature>
<keyword evidence="2" id="KW-1133">Transmembrane helix</keyword>
<sequence length="1243" mass="138532">MKLTNYTLRFPAIVICIFSVLTLIGLLLIPQINIENLPNISEPFFTIEVKDQGLSATSIDHLITQPIQKRIQSIPDISFASGESYNGFSFMNVAFRIGTDLTQAYLNLQRKLNEIEDTLPRKASKPILKQLNVAGAPDIWILVESMHLSPIKISNLIQHEILHALRSIPGVATIEVIGEVPNRIIVDLDQNKMSALGIPLALVYSAFQKENILLPGGTVAHHKRQYFLSLDLQLPSLDAIRSLVLTVREGTPIYLNQIADIHLQQDSKKEKAYFNMRPVIALGVLSEINANTLNVIKAVKETINQLQTKLPNEVRLATAFSQKNAIETSAYSLFNAIILALICSSIVVYLFLGSLRLSGVIMVIAPVSLLAATIAMFIGNLSFNVLTLLTLVLLICIVVDDAIIVIENYISDLNTKPETLGMPLVCFSLNRISSSIIAYTISLCIIFLSAVFTQGLVSIFFKDISIVMISGVVVSATACLTLTPLLCQRFIHKVPGENRVTKLFKNRLQTFQSYYLTLLSLLQQHKFIVLVFILCLLIPLPCVLGKIDKNLFPANKEFTHLIIQIRTLDNVPHSTFNQYLLSAEKIIHAHPGVSYTLAYTDENMKNQGEIITQLKPEQERQDSAPQIMQDLQNQLDSQAGFLSYVRLPPIFPGAKEPLHFIITGKKHQELRQLETVLRVLFSQHPELGKIYSGNIPLQPSYELKIDRYTASRVGLTAEEIADAVSLYGGDIHAGKTYLEKYKNEYDIYLYPMKKTLDIPKDMEKIYVYNQAGKAINLTSVAKLNVVANPTILQSFNGQPALEFYSTPKIALSKADDLLMKIITPILTPDQKLHLIGQSKQLKEDLRSLGIAIVVAILLLYVALVAQFNSFSLPFILLIAQPIAIAFVIYLLYFTGIGLNVFSLIGLFLLLGIKTKNFILLITAMNHHVSLSKDIPTAVISACRERFRPIIMTSTVVILTVIPTLFTHGVDKAKNVALGGTLLMGILTSTVFSLFFVPLTFPLFKKIKMNKTKILYSIFLCTCLMAESGAASLADYAEQSLKNNLEYKAANEALLSKEAMVKAAFGKWLPHIELRMGMSQTNISLSDETRLFGRLPLDFNSKSNDPSSLAAIVAKQKILDFSAFATLNMAKLEKETAHLFYQMSKQKTLLIVTDTYFQTLTAKKSIEAAELYKKLTEETYQQAIKNAALNMTTQTQVLRAKAAHQAAVAKVLQAKQNYQHLLKLLNQIAQIQSKDLKPLKKIFY</sequence>
<dbReference type="InterPro" id="IPR003423">
    <property type="entry name" value="OMP_efflux"/>
</dbReference>
<feature type="transmembrane region" description="Helical" evidence="2">
    <location>
        <begin position="975"/>
        <end position="1001"/>
    </location>
</feature>
<gene>
    <name evidence="3" type="ORF">Loa_02500</name>
</gene>
<dbReference type="Pfam" id="PF00873">
    <property type="entry name" value="ACR_tran"/>
    <property type="match status" value="1"/>
</dbReference>
<evidence type="ECO:0000256" key="2">
    <source>
        <dbReference type="SAM" id="Phobius"/>
    </source>
</evidence>
<dbReference type="eggNOG" id="COG0841">
    <property type="taxonomic scope" value="Bacteria"/>
</dbReference>
<dbReference type="PANTHER" id="PTHR32063">
    <property type="match status" value="1"/>
</dbReference>
<dbReference type="EMBL" id="CP004006">
    <property type="protein sequence ID" value="AHE68037.1"/>
    <property type="molecule type" value="Genomic_DNA"/>
</dbReference>
<accession>W0BHC1</accession>
<reference evidence="3 4" key="1">
    <citation type="journal article" date="2013" name="Int. J. Med. Microbiol.">
        <title>Legionella oakridgensis ATCC 33761 genome sequence and phenotypic characterization reveals its replication capacity in amoebae.</title>
        <authorList>
            <person name="Brzuszkiewicz E."/>
            <person name="Schulz T."/>
            <person name="Rydzewski K."/>
            <person name="Daniel R."/>
            <person name="Gillmaier N."/>
            <person name="Dittmann C."/>
            <person name="Holland G."/>
            <person name="Schunder E."/>
            <person name="Lautner M."/>
            <person name="Eisenreich W."/>
            <person name="Luck C."/>
            <person name="Heuner K."/>
        </authorList>
    </citation>
    <scope>NUCLEOTIDE SEQUENCE [LARGE SCALE GENOMIC DNA]</scope>
    <source>
        <strain>OR-10</strain>
        <strain evidence="4">ATCC 33761</strain>
    </source>
</reference>
<evidence type="ECO:0000313" key="4">
    <source>
        <dbReference type="Proteomes" id="UP000018838"/>
    </source>
</evidence>
<dbReference type="PANTHER" id="PTHR32063:SF0">
    <property type="entry name" value="SWARMING MOTILITY PROTEIN SWRC"/>
    <property type="match status" value="1"/>
</dbReference>
<proteinExistence type="inferred from homology"/>
<evidence type="ECO:0000313" key="3">
    <source>
        <dbReference type="EMBL" id="AHE68037.1"/>
    </source>
</evidence>
<dbReference type="SUPFAM" id="SSF82693">
    <property type="entry name" value="Multidrug efflux transporter AcrB pore domain, PN1, PN2, PC1 and PC2 subdomains"/>
    <property type="match status" value="3"/>
</dbReference>
<feature type="transmembrane region" description="Helical" evidence="2">
    <location>
        <begin position="359"/>
        <end position="379"/>
    </location>
</feature>